<sequence length="260" mass="29734">MFLDFNKKNIRFNLIDTNFISIFTESETKYLVDKYYANSFNSASLRLENIDFDDTSNFVTINLSKTDFYSLLTSNILYSKEITVDNKIINSKVKNLKNQDVNDFNVLSKENFSNNLAISVMIEDKFSKKILVKRSSKVVIGNSLVSVAVTGAVDYLDILDKNPIFKSVKRELEEELGIVVSGKNINLDGIYIGPIKLQPIALCSVKLDVAFEELNLCGEDTEFEVDEIHLVTDQELEEYLEYPMTEASKFQIQMHINRNN</sequence>
<name>A0A1X1GIM5_STROR</name>
<dbReference type="PROSITE" id="PS51462">
    <property type="entry name" value="NUDIX"/>
    <property type="match status" value="1"/>
</dbReference>
<gene>
    <name evidence="1" type="ORF">B7725_06210</name>
</gene>
<reference evidence="1 2" key="1">
    <citation type="journal article" date="2016" name="Eur. J. Clin. Microbiol. Infect. Dis.">
        <title>Whole genome sequencing as a tool for phylogenetic analysis of clinical strains of Mitis group streptococci.</title>
        <authorList>
            <person name="Rasmussen L.H."/>
            <person name="Dargis R."/>
            <person name="Hojholt K."/>
            <person name="Christensen J.J."/>
            <person name="Skovgaard O."/>
            <person name="Justesen U.S."/>
            <person name="Rosenvinge F.S."/>
            <person name="Moser C."/>
            <person name="Lukjancenko O."/>
            <person name="Rasmussen S."/>
            <person name="Nielsen X.C."/>
        </authorList>
    </citation>
    <scope>NUCLEOTIDE SEQUENCE [LARGE SCALE GENOMIC DNA]</scope>
    <source>
        <strain evidence="1 2">OD_314165_09</strain>
    </source>
</reference>
<dbReference type="Proteomes" id="UP000193030">
    <property type="component" value="Unassembled WGS sequence"/>
</dbReference>
<proteinExistence type="predicted"/>
<dbReference type="AlphaFoldDB" id="A0A1X1GIM5"/>
<dbReference type="SUPFAM" id="SSF55811">
    <property type="entry name" value="Nudix"/>
    <property type="match status" value="1"/>
</dbReference>
<dbReference type="Gene3D" id="3.90.79.10">
    <property type="entry name" value="Nucleoside Triphosphate Pyrophosphohydrolase"/>
    <property type="match status" value="1"/>
</dbReference>
<dbReference type="InterPro" id="IPR015797">
    <property type="entry name" value="NUDIX_hydrolase-like_dom_sf"/>
</dbReference>
<comment type="caution">
    <text evidence="1">The sequence shown here is derived from an EMBL/GenBank/DDBJ whole genome shotgun (WGS) entry which is preliminary data.</text>
</comment>
<protein>
    <submittedName>
        <fullName evidence="1">Uncharacterized protein</fullName>
    </submittedName>
</protein>
<organism evidence="1 2">
    <name type="scientific">Streptococcus oralis subsp. tigurinus</name>
    <dbReference type="NCBI Taxonomy" id="1077464"/>
    <lineage>
        <taxon>Bacteria</taxon>
        <taxon>Bacillati</taxon>
        <taxon>Bacillota</taxon>
        <taxon>Bacilli</taxon>
        <taxon>Lactobacillales</taxon>
        <taxon>Streptococcaceae</taxon>
        <taxon>Streptococcus</taxon>
    </lineage>
</organism>
<evidence type="ECO:0000313" key="1">
    <source>
        <dbReference type="EMBL" id="ORO45456.1"/>
    </source>
</evidence>
<dbReference type="EMBL" id="NCUG01000018">
    <property type="protein sequence ID" value="ORO45456.1"/>
    <property type="molecule type" value="Genomic_DNA"/>
</dbReference>
<dbReference type="RefSeq" id="WP_084854227.1">
    <property type="nucleotide sequence ID" value="NZ_NCUG01000018.1"/>
</dbReference>
<evidence type="ECO:0000313" key="2">
    <source>
        <dbReference type="Proteomes" id="UP000193030"/>
    </source>
</evidence>
<dbReference type="InterPro" id="IPR000086">
    <property type="entry name" value="NUDIX_hydrolase_dom"/>
</dbReference>
<accession>A0A1X1GIM5</accession>